<dbReference type="EMBL" id="VSRR010000054">
    <property type="protein sequence ID" value="MPC09083.1"/>
    <property type="molecule type" value="Genomic_DNA"/>
</dbReference>
<gene>
    <name evidence="1" type="ORF">E2C01_001685</name>
</gene>
<comment type="caution">
    <text evidence="1">The sequence shown here is derived from an EMBL/GenBank/DDBJ whole genome shotgun (WGS) entry which is preliminary data.</text>
</comment>
<evidence type="ECO:0000313" key="1">
    <source>
        <dbReference type="EMBL" id="MPC09083.1"/>
    </source>
</evidence>
<sequence>MTCPPQFMSSALTWYTCSGEGRGVPGMGVYGAAREGQLIVRTPPTTHAAESVSRRVQEEWKGYKHATQRFTRYCGSEQQGN</sequence>
<accession>A0A5B7CN44</accession>
<evidence type="ECO:0000313" key="2">
    <source>
        <dbReference type="Proteomes" id="UP000324222"/>
    </source>
</evidence>
<keyword evidence="2" id="KW-1185">Reference proteome</keyword>
<reference evidence="1 2" key="1">
    <citation type="submission" date="2019-05" db="EMBL/GenBank/DDBJ databases">
        <title>Another draft genome of Portunus trituberculatus and its Hox gene families provides insights of decapod evolution.</title>
        <authorList>
            <person name="Jeong J.-H."/>
            <person name="Song I."/>
            <person name="Kim S."/>
            <person name="Choi T."/>
            <person name="Kim D."/>
            <person name="Ryu S."/>
            <person name="Kim W."/>
        </authorList>
    </citation>
    <scope>NUCLEOTIDE SEQUENCE [LARGE SCALE GENOMIC DNA]</scope>
    <source>
        <tissue evidence="1">Muscle</tissue>
    </source>
</reference>
<protein>
    <submittedName>
        <fullName evidence="1">Uncharacterized protein</fullName>
    </submittedName>
</protein>
<dbReference type="AlphaFoldDB" id="A0A5B7CN44"/>
<organism evidence="1 2">
    <name type="scientific">Portunus trituberculatus</name>
    <name type="common">Swimming crab</name>
    <name type="synonym">Neptunus trituberculatus</name>
    <dbReference type="NCBI Taxonomy" id="210409"/>
    <lineage>
        <taxon>Eukaryota</taxon>
        <taxon>Metazoa</taxon>
        <taxon>Ecdysozoa</taxon>
        <taxon>Arthropoda</taxon>
        <taxon>Crustacea</taxon>
        <taxon>Multicrustacea</taxon>
        <taxon>Malacostraca</taxon>
        <taxon>Eumalacostraca</taxon>
        <taxon>Eucarida</taxon>
        <taxon>Decapoda</taxon>
        <taxon>Pleocyemata</taxon>
        <taxon>Brachyura</taxon>
        <taxon>Eubrachyura</taxon>
        <taxon>Portunoidea</taxon>
        <taxon>Portunidae</taxon>
        <taxon>Portuninae</taxon>
        <taxon>Portunus</taxon>
    </lineage>
</organism>
<proteinExistence type="predicted"/>
<dbReference type="Proteomes" id="UP000324222">
    <property type="component" value="Unassembled WGS sequence"/>
</dbReference>
<name>A0A5B7CN44_PORTR</name>